<keyword evidence="2" id="KW-0808">Transferase</keyword>
<dbReference type="InterPro" id="IPR013103">
    <property type="entry name" value="RVT_2"/>
</dbReference>
<sequence length="344" mass="39536">MNKELQVLEANKTWELVLLPPNKILIGCKWVYRIKFHVDGTIERYKARLVAKGFNQKEGINYIETFAPVAKMVIVRALLVLVLHHNWFIEQLDINNVFLHGDLHEEVYMTIPQGYSKQLLPNTLCKLTKSLYGLKQTNRQWFQKLITFLLTIGFQQSYADTSLFTLTEGLHFTTLLVYVDDILIAGNHKPTIDSIKQELYNQFSIKDLGPLHYYLGIEIFRNDHGLVISERKYVLELLKCGNVLNDKPISTHLDPIQSLNLTDGEPLSDPSLYRTLVGKLIYLTIIKPDISFAAQLLSKFSQASKTPHMKTLLKVLRYIKLCLGQSLHFPTTNNLQLTVYCDSN</sequence>
<dbReference type="PANTHER" id="PTHR11439">
    <property type="entry name" value="GAG-POL-RELATED RETROTRANSPOSON"/>
    <property type="match status" value="1"/>
</dbReference>
<name>A0A6L2NXI8_TANCI</name>
<evidence type="ECO:0000259" key="1">
    <source>
        <dbReference type="Pfam" id="PF07727"/>
    </source>
</evidence>
<reference evidence="2" key="1">
    <citation type="journal article" date="2019" name="Sci. Rep.">
        <title>Draft genome of Tanacetum cinerariifolium, the natural source of mosquito coil.</title>
        <authorList>
            <person name="Yamashiro T."/>
            <person name="Shiraishi A."/>
            <person name="Satake H."/>
            <person name="Nakayama K."/>
        </authorList>
    </citation>
    <scope>NUCLEOTIDE SEQUENCE</scope>
</reference>
<evidence type="ECO:0000313" key="2">
    <source>
        <dbReference type="EMBL" id="GEU90923.1"/>
    </source>
</evidence>
<organism evidence="2">
    <name type="scientific">Tanacetum cinerariifolium</name>
    <name type="common">Dalmatian daisy</name>
    <name type="synonym">Chrysanthemum cinerariifolium</name>
    <dbReference type="NCBI Taxonomy" id="118510"/>
    <lineage>
        <taxon>Eukaryota</taxon>
        <taxon>Viridiplantae</taxon>
        <taxon>Streptophyta</taxon>
        <taxon>Embryophyta</taxon>
        <taxon>Tracheophyta</taxon>
        <taxon>Spermatophyta</taxon>
        <taxon>Magnoliopsida</taxon>
        <taxon>eudicotyledons</taxon>
        <taxon>Gunneridae</taxon>
        <taxon>Pentapetalae</taxon>
        <taxon>asterids</taxon>
        <taxon>campanulids</taxon>
        <taxon>Asterales</taxon>
        <taxon>Asteraceae</taxon>
        <taxon>Asteroideae</taxon>
        <taxon>Anthemideae</taxon>
        <taxon>Anthemidinae</taxon>
        <taxon>Tanacetum</taxon>
    </lineage>
</organism>
<protein>
    <submittedName>
        <fullName evidence="2">RNA-directed DNA polymerase, eukaryota, reverse transcriptase zinc-binding domain protein</fullName>
    </submittedName>
</protein>
<dbReference type="PANTHER" id="PTHR11439:SF470">
    <property type="entry name" value="CYSTEINE-RICH RLK (RECEPTOR-LIKE PROTEIN KINASE) 8"/>
    <property type="match status" value="1"/>
</dbReference>
<proteinExistence type="predicted"/>
<dbReference type="InterPro" id="IPR043502">
    <property type="entry name" value="DNA/RNA_pol_sf"/>
</dbReference>
<dbReference type="SUPFAM" id="SSF56672">
    <property type="entry name" value="DNA/RNA polymerases"/>
    <property type="match status" value="1"/>
</dbReference>
<dbReference type="AlphaFoldDB" id="A0A6L2NXI8"/>
<dbReference type="GO" id="GO:0003964">
    <property type="term" value="F:RNA-directed DNA polymerase activity"/>
    <property type="evidence" value="ECO:0007669"/>
    <property type="project" value="UniProtKB-KW"/>
</dbReference>
<dbReference type="Pfam" id="PF07727">
    <property type="entry name" value="RVT_2"/>
    <property type="match status" value="1"/>
</dbReference>
<gene>
    <name evidence="2" type="ORF">Tci_062901</name>
</gene>
<keyword evidence="2" id="KW-0695">RNA-directed DNA polymerase</keyword>
<feature type="domain" description="Reverse transcriptase Ty1/copia-type" evidence="1">
    <location>
        <begin position="11"/>
        <end position="251"/>
    </location>
</feature>
<accession>A0A6L2NXI8</accession>
<comment type="caution">
    <text evidence="2">The sequence shown here is derived from an EMBL/GenBank/DDBJ whole genome shotgun (WGS) entry which is preliminary data.</text>
</comment>
<dbReference type="EMBL" id="BKCJ010010291">
    <property type="protein sequence ID" value="GEU90923.1"/>
    <property type="molecule type" value="Genomic_DNA"/>
</dbReference>
<keyword evidence="2" id="KW-0548">Nucleotidyltransferase</keyword>